<evidence type="ECO:0000313" key="2">
    <source>
        <dbReference type="Proteomes" id="UP001062846"/>
    </source>
</evidence>
<comment type="caution">
    <text evidence="1">The sequence shown here is derived from an EMBL/GenBank/DDBJ whole genome shotgun (WGS) entry which is preliminary data.</text>
</comment>
<dbReference type="Proteomes" id="UP001062846">
    <property type="component" value="Chromosome 1"/>
</dbReference>
<proteinExistence type="predicted"/>
<keyword evidence="2" id="KW-1185">Reference proteome</keyword>
<organism evidence="1 2">
    <name type="scientific">Rhododendron molle</name>
    <name type="common">Chinese azalea</name>
    <name type="synonym">Azalea mollis</name>
    <dbReference type="NCBI Taxonomy" id="49168"/>
    <lineage>
        <taxon>Eukaryota</taxon>
        <taxon>Viridiplantae</taxon>
        <taxon>Streptophyta</taxon>
        <taxon>Embryophyta</taxon>
        <taxon>Tracheophyta</taxon>
        <taxon>Spermatophyta</taxon>
        <taxon>Magnoliopsida</taxon>
        <taxon>eudicotyledons</taxon>
        <taxon>Gunneridae</taxon>
        <taxon>Pentapetalae</taxon>
        <taxon>asterids</taxon>
        <taxon>Ericales</taxon>
        <taxon>Ericaceae</taxon>
        <taxon>Ericoideae</taxon>
        <taxon>Rhodoreae</taxon>
        <taxon>Rhododendron</taxon>
    </lineage>
</organism>
<sequence>MLEFKLVQGHRLRNAVGPLQHIRGVATVFCNSETLYLQASDIDRTIVALLRFRSGFFDHYVVNRKAMAGVGVLALGSILETTDDEDSIAVRADCRSNVIDFTFEDVGQFPLIALFLVHWNETHETRNTSADIVGIPGDHVDFDDSSYEYEVVVGVPSAELRRIFASLRNSGPGAIVYVTASRVRIYTAGQEIVLTKEHGECIIGGVKEEDKEITLLGSLHHKINPILEASELCATVWFLQSARRANSPPPTMINCPIGLMANLNFYFVKE</sequence>
<accession>A0ACC0Q1N1</accession>
<name>A0ACC0Q1N1_RHOML</name>
<reference evidence="1" key="1">
    <citation type="submission" date="2022-02" db="EMBL/GenBank/DDBJ databases">
        <title>Plant Genome Project.</title>
        <authorList>
            <person name="Zhang R.-G."/>
        </authorList>
    </citation>
    <scope>NUCLEOTIDE SEQUENCE</scope>
    <source>
        <strain evidence="1">AT1</strain>
    </source>
</reference>
<gene>
    <name evidence="1" type="ORF">RHMOL_Rhmol01G0113500</name>
</gene>
<evidence type="ECO:0000313" key="1">
    <source>
        <dbReference type="EMBL" id="KAI8571354.1"/>
    </source>
</evidence>
<protein>
    <submittedName>
        <fullName evidence="1">Uncharacterized protein</fullName>
    </submittedName>
</protein>
<dbReference type="EMBL" id="CM046388">
    <property type="protein sequence ID" value="KAI8571354.1"/>
    <property type="molecule type" value="Genomic_DNA"/>
</dbReference>